<accession>A0ACB9AWT0</accession>
<gene>
    <name evidence="1" type="ORF">L1987_72997</name>
</gene>
<dbReference type="EMBL" id="CM042041">
    <property type="protein sequence ID" value="KAI3714396.1"/>
    <property type="molecule type" value="Genomic_DNA"/>
</dbReference>
<reference evidence="1 2" key="2">
    <citation type="journal article" date="2022" name="Mol. Ecol. Resour.">
        <title>The genomes of chicory, endive, great burdock and yacon provide insights into Asteraceae paleo-polyploidization history and plant inulin production.</title>
        <authorList>
            <person name="Fan W."/>
            <person name="Wang S."/>
            <person name="Wang H."/>
            <person name="Wang A."/>
            <person name="Jiang F."/>
            <person name="Liu H."/>
            <person name="Zhao H."/>
            <person name="Xu D."/>
            <person name="Zhang Y."/>
        </authorList>
    </citation>
    <scope>NUCLEOTIDE SEQUENCE [LARGE SCALE GENOMIC DNA]</scope>
    <source>
        <strain evidence="2">cv. Yunnan</strain>
        <tissue evidence="1">Leaves</tissue>
    </source>
</reference>
<organism evidence="1 2">
    <name type="scientific">Smallanthus sonchifolius</name>
    <dbReference type="NCBI Taxonomy" id="185202"/>
    <lineage>
        <taxon>Eukaryota</taxon>
        <taxon>Viridiplantae</taxon>
        <taxon>Streptophyta</taxon>
        <taxon>Embryophyta</taxon>
        <taxon>Tracheophyta</taxon>
        <taxon>Spermatophyta</taxon>
        <taxon>Magnoliopsida</taxon>
        <taxon>eudicotyledons</taxon>
        <taxon>Gunneridae</taxon>
        <taxon>Pentapetalae</taxon>
        <taxon>asterids</taxon>
        <taxon>campanulids</taxon>
        <taxon>Asterales</taxon>
        <taxon>Asteraceae</taxon>
        <taxon>Asteroideae</taxon>
        <taxon>Heliantheae alliance</taxon>
        <taxon>Millerieae</taxon>
        <taxon>Smallanthus</taxon>
    </lineage>
</organism>
<sequence length="176" mass="19462">MINPNWRYIKTPPSLSDFCSPSLVRPTAIQNFTIKVRVTSSWQDTVKTVLKSVQGVTAFRMEDDRKVNISGQNLNDNANGGGGYYLYPGYGGYNGYGNVYGNGGYGHNYDYPRYAKNYAYKHLECSGNAQDCNGHHTEQPKNSDKSSLSISKKITESGEDPIPIPGEDAPKCCILM</sequence>
<protein>
    <submittedName>
        <fullName evidence="1">Uncharacterized protein</fullName>
    </submittedName>
</protein>
<keyword evidence="2" id="KW-1185">Reference proteome</keyword>
<name>A0ACB9AWT0_9ASTR</name>
<comment type="caution">
    <text evidence="1">The sequence shown here is derived from an EMBL/GenBank/DDBJ whole genome shotgun (WGS) entry which is preliminary data.</text>
</comment>
<dbReference type="Proteomes" id="UP001056120">
    <property type="component" value="Linkage Group LG24"/>
</dbReference>
<evidence type="ECO:0000313" key="1">
    <source>
        <dbReference type="EMBL" id="KAI3714396.1"/>
    </source>
</evidence>
<reference evidence="2" key="1">
    <citation type="journal article" date="2022" name="Mol. Ecol. Resour.">
        <title>The genomes of chicory, endive, great burdock and yacon provide insights into Asteraceae palaeo-polyploidization history and plant inulin production.</title>
        <authorList>
            <person name="Fan W."/>
            <person name="Wang S."/>
            <person name="Wang H."/>
            <person name="Wang A."/>
            <person name="Jiang F."/>
            <person name="Liu H."/>
            <person name="Zhao H."/>
            <person name="Xu D."/>
            <person name="Zhang Y."/>
        </authorList>
    </citation>
    <scope>NUCLEOTIDE SEQUENCE [LARGE SCALE GENOMIC DNA]</scope>
    <source>
        <strain evidence="2">cv. Yunnan</strain>
    </source>
</reference>
<evidence type="ECO:0000313" key="2">
    <source>
        <dbReference type="Proteomes" id="UP001056120"/>
    </source>
</evidence>
<proteinExistence type="predicted"/>